<evidence type="ECO:0000313" key="3">
    <source>
        <dbReference type="Proteomes" id="UP001152523"/>
    </source>
</evidence>
<protein>
    <recommendedName>
        <fullName evidence="1">DUF8039 domain-containing protein</fullName>
    </recommendedName>
</protein>
<feature type="domain" description="DUF8039" evidence="1">
    <location>
        <begin position="25"/>
        <end position="67"/>
    </location>
</feature>
<sequence length="102" mass="12209">MSVKNLMLIKEYIIWVLQYTIRLSLQNIVRVEVFKVLDGTAMVPILSEEVMTVGQAPNQFIQWPQRLMNPQNEEEMTYRKDPLARLSIHHLREYHQNLHQTY</sequence>
<accession>A0AAV0D1N2</accession>
<evidence type="ECO:0000313" key="2">
    <source>
        <dbReference type="EMBL" id="CAH9090014.1"/>
    </source>
</evidence>
<proteinExistence type="predicted"/>
<dbReference type="AlphaFoldDB" id="A0AAV0D1N2"/>
<comment type="caution">
    <text evidence="2">The sequence shown here is derived from an EMBL/GenBank/DDBJ whole genome shotgun (WGS) entry which is preliminary data.</text>
</comment>
<dbReference type="Proteomes" id="UP001152523">
    <property type="component" value="Unassembled WGS sequence"/>
</dbReference>
<evidence type="ECO:0000259" key="1">
    <source>
        <dbReference type="Pfam" id="PF26133"/>
    </source>
</evidence>
<organism evidence="2 3">
    <name type="scientific">Cuscuta epithymum</name>
    <dbReference type="NCBI Taxonomy" id="186058"/>
    <lineage>
        <taxon>Eukaryota</taxon>
        <taxon>Viridiplantae</taxon>
        <taxon>Streptophyta</taxon>
        <taxon>Embryophyta</taxon>
        <taxon>Tracheophyta</taxon>
        <taxon>Spermatophyta</taxon>
        <taxon>Magnoliopsida</taxon>
        <taxon>eudicotyledons</taxon>
        <taxon>Gunneridae</taxon>
        <taxon>Pentapetalae</taxon>
        <taxon>asterids</taxon>
        <taxon>lamiids</taxon>
        <taxon>Solanales</taxon>
        <taxon>Convolvulaceae</taxon>
        <taxon>Cuscuteae</taxon>
        <taxon>Cuscuta</taxon>
        <taxon>Cuscuta subgen. Cuscuta</taxon>
    </lineage>
</organism>
<gene>
    <name evidence="2" type="ORF">CEPIT_LOCUS11103</name>
</gene>
<dbReference type="Pfam" id="PF26133">
    <property type="entry name" value="DUF8039"/>
    <property type="match status" value="1"/>
</dbReference>
<keyword evidence="3" id="KW-1185">Reference proteome</keyword>
<reference evidence="2" key="1">
    <citation type="submission" date="2022-07" db="EMBL/GenBank/DDBJ databases">
        <authorList>
            <person name="Macas J."/>
            <person name="Novak P."/>
            <person name="Neumann P."/>
        </authorList>
    </citation>
    <scope>NUCLEOTIDE SEQUENCE</scope>
</reference>
<dbReference type="InterPro" id="IPR058352">
    <property type="entry name" value="DUF8039"/>
</dbReference>
<dbReference type="EMBL" id="CAMAPF010000062">
    <property type="protein sequence ID" value="CAH9090014.1"/>
    <property type="molecule type" value="Genomic_DNA"/>
</dbReference>
<name>A0AAV0D1N2_9ASTE</name>